<reference evidence="1 2" key="1">
    <citation type="journal article" date="2016" name="Nat. Commun.">
        <title>Thousands of microbial genomes shed light on interconnected biogeochemical processes in an aquifer system.</title>
        <authorList>
            <person name="Anantharaman K."/>
            <person name="Brown C.T."/>
            <person name="Hug L.A."/>
            <person name="Sharon I."/>
            <person name="Castelle C.J."/>
            <person name="Probst A.J."/>
            <person name="Thomas B.C."/>
            <person name="Singh A."/>
            <person name="Wilkins M.J."/>
            <person name="Karaoz U."/>
            <person name="Brodie E.L."/>
            <person name="Williams K.H."/>
            <person name="Hubbard S.S."/>
            <person name="Banfield J.F."/>
        </authorList>
    </citation>
    <scope>NUCLEOTIDE SEQUENCE [LARGE SCALE GENOMIC DNA]</scope>
</reference>
<dbReference type="EMBL" id="MFES01000002">
    <property type="protein sequence ID" value="OGE86513.1"/>
    <property type="molecule type" value="Genomic_DNA"/>
</dbReference>
<gene>
    <name evidence="1" type="ORF">A3J48_00115</name>
</gene>
<evidence type="ECO:0000313" key="2">
    <source>
        <dbReference type="Proteomes" id="UP000176786"/>
    </source>
</evidence>
<evidence type="ECO:0000313" key="1">
    <source>
        <dbReference type="EMBL" id="OGE86513.1"/>
    </source>
</evidence>
<protein>
    <submittedName>
        <fullName evidence="1">Uncharacterized protein</fullName>
    </submittedName>
</protein>
<dbReference type="AlphaFoldDB" id="A0A1F5P9D6"/>
<name>A0A1F5P9D6_9BACT</name>
<dbReference type="Proteomes" id="UP000176786">
    <property type="component" value="Unassembled WGS sequence"/>
</dbReference>
<organism evidence="1 2">
    <name type="scientific">Candidatus Doudnabacteria bacterium RIFCSPHIGHO2_02_FULL_46_11</name>
    <dbReference type="NCBI Taxonomy" id="1817832"/>
    <lineage>
        <taxon>Bacteria</taxon>
        <taxon>Candidatus Doudnaibacteriota</taxon>
    </lineage>
</organism>
<accession>A0A1F5P9D6</accession>
<sequence length="173" mass="18984">MIQSTQTVPQLSSAVIPAVRGEFYSYSAQFTLDTPLYCMLKCKANKSRPVGECDLLAGEVDLVFVFGDDGLRMCSADSQFAAPLIGRIKPAMRNPTWISPTNLSNPAFEQFRERRDGRFLAGYCNAQAQSAQAVTLMWGAIYAIKTRSGKYGLIRVTEITASSVCIDACHILL</sequence>
<comment type="caution">
    <text evidence="1">The sequence shown here is derived from an EMBL/GenBank/DDBJ whole genome shotgun (WGS) entry which is preliminary data.</text>
</comment>
<proteinExistence type="predicted"/>